<dbReference type="Proteomes" id="UP000006757">
    <property type="component" value="Unassembled WGS sequence"/>
</dbReference>
<reference evidence="1 2" key="1">
    <citation type="journal article" date="2012" name="Eukaryot. Cell">
        <title>Genome sequence of the Trichosporon asahii environmental strain CBS 8904.</title>
        <authorList>
            <person name="Yang R.Y."/>
            <person name="Li H.T."/>
            <person name="Zhu H."/>
            <person name="Zhou G.P."/>
            <person name="Wang M."/>
            <person name="Wang L."/>
        </authorList>
    </citation>
    <scope>NUCLEOTIDE SEQUENCE [LARGE SCALE GENOMIC DNA]</scope>
    <source>
        <strain evidence="1 2">CBS 8904</strain>
    </source>
</reference>
<name>K1WYJ5_TRIAC</name>
<dbReference type="EMBL" id="AMBO01000004">
    <property type="protein sequence ID" value="EKD05699.1"/>
    <property type="molecule type" value="Genomic_DNA"/>
</dbReference>
<dbReference type="InParanoid" id="K1WYJ5"/>
<sequence length="100" mass="11504">MAIVTRITEALQILRARDKPRRDHLLSAPSMTETEEDWLDNVSNHTELAQLLEELRDRADPDNHYRRLQEDGRTGAIDAALLEADSCRTTPLPRRQQLDS</sequence>
<accession>K1WYJ5</accession>
<organism evidence="1 2">
    <name type="scientific">Trichosporon asahii var. asahii (strain CBS 8904)</name>
    <name type="common">Yeast</name>
    <dbReference type="NCBI Taxonomy" id="1220162"/>
    <lineage>
        <taxon>Eukaryota</taxon>
        <taxon>Fungi</taxon>
        <taxon>Dikarya</taxon>
        <taxon>Basidiomycota</taxon>
        <taxon>Agaricomycotina</taxon>
        <taxon>Tremellomycetes</taxon>
        <taxon>Trichosporonales</taxon>
        <taxon>Trichosporonaceae</taxon>
        <taxon>Trichosporon</taxon>
    </lineage>
</organism>
<dbReference type="AlphaFoldDB" id="K1WYJ5"/>
<proteinExistence type="predicted"/>
<evidence type="ECO:0000313" key="2">
    <source>
        <dbReference type="Proteomes" id="UP000006757"/>
    </source>
</evidence>
<keyword evidence="2" id="KW-1185">Reference proteome</keyword>
<gene>
    <name evidence="1" type="ORF">A1Q2_00006</name>
</gene>
<comment type="caution">
    <text evidence="1">The sequence shown here is derived from an EMBL/GenBank/DDBJ whole genome shotgun (WGS) entry which is preliminary data.</text>
</comment>
<dbReference type="HOGENOM" id="CLU_2308027_0_0_1"/>
<protein>
    <submittedName>
        <fullName evidence="1">Uncharacterized protein</fullName>
    </submittedName>
</protein>
<evidence type="ECO:0000313" key="1">
    <source>
        <dbReference type="EMBL" id="EKD05699.1"/>
    </source>
</evidence>